<dbReference type="Pfam" id="PF01035">
    <property type="entry name" value="DNA_binding_1"/>
    <property type="match status" value="1"/>
</dbReference>
<dbReference type="CDD" id="cd06445">
    <property type="entry name" value="ATase"/>
    <property type="match status" value="1"/>
</dbReference>
<dbReference type="AlphaFoldDB" id="A0A1G1YJK7"/>
<evidence type="ECO:0000256" key="5">
    <source>
        <dbReference type="ARBA" id="ARBA00022679"/>
    </source>
</evidence>
<reference evidence="10 11" key="1">
    <citation type="journal article" date="2016" name="Nat. Commun.">
        <title>Thousands of microbial genomes shed light on interconnected biogeochemical processes in an aquifer system.</title>
        <authorList>
            <person name="Anantharaman K."/>
            <person name="Brown C.T."/>
            <person name="Hug L.A."/>
            <person name="Sharon I."/>
            <person name="Castelle C.J."/>
            <person name="Probst A.J."/>
            <person name="Thomas B.C."/>
            <person name="Singh A."/>
            <person name="Wilkins M.J."/>
            <person name="Karaoz U."/>
            <person name="Brodie E.L."/>
            <person name="Williams K.H."/>
            <person name="Hubbard S.S."/>
            <person name="Banfield J.F."/>
        </authorList>
    </citation>
    <scope>NUCLEOTIDE SEQUENCE [LARGE SCALE GENOMIC DNA]</scope>
</reference>
<dbReference type="EC" id="2.1.1.63" evidence="3"/>
<dbReference type="GO" id="GO:0032259">
    <property type="term" value="P:methylation"/>
    <property type="evidence" value="ECO:0007669"/>
    <property type="project" value="UniProtKB-KW"/>
</dbReference>
<keyword evidence="6" id="KW-0227">DNA damage</keyword>
<evidence type="ECO:0000259" key="9">
    <source>
        <dbReference type="Pfam" id="PF01035"/>
    </source>
</evidence>
<organism evidence="10 11">
    <name type="scientific">Candidatus Buchananbacteria bacterium RIFCSPHIGHO2_02_FULL_56_16</name>
    <dbReference type="NCBI Taxonomy" id="1797542"/>
    <lineage>
        <taxon>Bacteria</taxon>
        <taxon>Candidatus Buchananiibacteriota</taxon>
    </lineage>
</organism>
<feature type="domain" description="Methylated-DNA-[protein]-cysteine S-methyltransferase DNA binding" evidence="9">
    <location>
        <begin position="5"/>
        <end position="85"/>
    </location>
</feature>
<sequence>MILTNFEQTVLTLVRRIPAGRVSTYALVARALGRPEAARAVGNALHRNPQLVTTPCHRVVRSDGQIGGYRQGSSRKRALLEQEGVTVNRHQSVANFEQALYRFS</sequence>
<dbReference type="Gene3D" id="1.10.10.10">
    <property type="entry name" value="Winged helix-like DNA-binding domain superfamily/Winged helix DNA-binding domain"/>
    <property type="match status" value="1"/>
</dbReference>
<keyword evidence="4" id="KW-0489">Methyltransferase</keyword>
<evidence type="ECO:0000256" key="3">
    <source>
        <dbReference type="ARBA" id="ARBA00011918"/>
    </source>
</evidence>
<dbReference type="InterPro" id="IPR036217">
    <property type="entry name" value="MethylDNA_cys_MeTrfase_DNAb"/>
</dbReference>
<keyword evidence="7" id="KW-0234">DNA repair</keyword>
<keyword evidence="5" id="KW-0808">Transferase</keyword>
<comment type="caution">
    <text evidence="10">The sequence shown here is derived from an EMBL/GenBank/DDBJ whole genome shotgun (WGS) entry which is preliminary data.</text>
</comment>
<dbReference type="InterPro" id="IPR036388">
    <property type="entry name" value="WH-like_DNA-bd_sf"/>
</dbReference>
<evidence type="ECO:0000256" key="1">
    <source>
        <dbReference type="ARBA" id="ARBA00001286"/>
    </source>
</evidence>
<dbReference type="STRING" id="1797542.A3J59_04310"/>
<dbReference type="FunFam" id="1.10.10.10:FF:000214">
    <property type="entry name" value="Methylated-DNA--protein-cysteine methyltransferase"/>
    <property type="match status" value="1"/>
</dbReference>
<evidence type="ECO:0000256" key="2">
    <source>
        <dbReference type="ARBA" id="ARBA00008711"/>
    </source>
</evidence>
<comment type="catalytic activity">
    <reaction evidence="1">
        <text>a 4-O-methyl-thymidine in DNA + L-cysteinyl-[protein] = a thymidine in DNA + S-methyl-L-cysteinyl-[protein]</text>
        <dbReference type="Rhea" id="RHEA:53428"/>
        <dbReference type="Rhea" id="RHEA-COMP:10131"/>
        <dbReference type="Rhea" id="RHEA-COMP:10132"/>
        <dbReference type="Rhea" id="RHEA-COMP:13555"/>
        <dbReference type="Rhea" id="RHEA-COMP:13556"/>
        <dbReference type="ChEBI" id="CHEBI:29950"/>
        <dbReference type="ChEBI" id="CHEBI:82612"/>
        <dbReference type="ChEBI" id="CHEBI:137386"/>
        <dbReference type="ChEBI" id="CHEBI:137387"/>
        <dbReference type="EC" id="2.1.1.63"/>
    </reaction>
</comment>
<dbReference type="PANTHER" id="PTHR10815:SF13">
    <property type="entry name" value="METHYLATED-DNA--PROTEIN-CYSTEINE METHYLTRANSFERASE"/>
    <property type="match status" value="1"/>
</dbReference>
<evidence type="ECO:0000313" key="10">
    <source>
        <dbReference type="EMBL" id="OGY52532.1"/>
    </source>
</evidence>
<comment type="catalytic activity">
    <reaction evidence="8">
        <text>a 6-O-methyl-2'-deoxyguanosine in DNA + L-cysteinyl-[protein] = S-methyl-L-cysteinyl-[protein] + a 2'-deoxyguanosine in DNA</text>
        <dbReference type="Rhea" id="RHEA:24000"/>
        <dbReference type="Rhea" id="RHEA-COMP:10131"/>
        <dbReference type="Rhea" id="RHEA-COMP:10132"/>
        <dbReference type="Rhea" id="RHEA-COMP:11367"/>
        <dbReference type="Rhea" id="RHEA-COMP:11368"/>
        <dbReference type="ChEBI" id="CHEBI:29950"/>
        <dbReference type="ChEBI" id="CHEBI:82612"/>
        <dbReference type="ChEBI" id="CHEBI:85445"/>
        <dbReference type="ChEBI" id="CHEBI:85448"/>
        <dbReference type="EC" id="2.1.1.63"/>
    </reaction>
</comment>
<dbReference type="InterPro" id="IPR014048">
    <property type="entry name" value="MethylDNA_cys_MeTrfase_DNA-bd"/>
</dbReference>
<dbReference type="SUPFAM" id="SSF46767">
    <property type="entry name" value="Methylated DNA-protein cysteine methyltransferase, C-terminal domain"/>
    <property type="match status" value="1"/>
</dbReference>
<proteinExistence type="inferred from homology"/>
<dbReference type="EMBL" id="MHIL01000001">
    <property type="protein sequence ID" value="OGY52532.1"/>
    <property type="molecule type" value="Genomic_DNA"/>
</dbReference>
<comment type="similarity">
    <text evidence="2">Belongs to the MGMT family.</text>
</comment>
<dbReference type="PANTHER" id="PTHR10815">
    <property type="entry name" value="METHYLATED-DNA--PROTEIN-CYSTEINE METHYLTRANSFERASE"/>
    <property type="match status" value="1"/>
</dbReference>
<dbReference type="Proteomes" id="UP000177310">
    <property type="component" value="Unassembled WGS sequence"/>
</dbReference>
<name>A0A1G1YJK7_9BACT</name>
<gene>
    <name evidence="10" type="ORF">A3J59_04310</name>
</gene>
<evidence type="ECO:0000256" key="4">
    <source>
        <dbReference type="ARBA" id="ARBA00022603"/>
    </source>
</evidence>
<dbReference type="NCBIfam" id="TIGR00589">
    <property type="entry name" value="ogt"/>
    <property type="match status" value="1"/>
</dbReference>
<evidence type="ECO:0000256" key="6">
    <source>
        <dbReference type="ARBA" id="ARBA00022763"/>
    </source>
</evidence>
<protein>
    <recommendedName>
        <fullName evidence="3">methylated-DNA--[protein]-cysteine S-methyltransferase</fullName>
        <ecNumber evidence="3">2.1.1.63</ecNumber>
    </recommendedName>
</protein>
<evidence type="ECO:0000256" key="7">
    <source>
        <dbReference type="ARBA" id="ARBA00023204"/>
    </source>
</evidence>
<evidence type="ECO:0000313" key="11">
    <source>
        <dbReference type="Proteomes" id="UP000177310"/>
    </source>
</evidence>
<accession>A0A1G1YJK7</accession>
<dbReference type="GO" id="GO:0006281">
    <property type="term" value="P:DNA repair"/>
    <property type="evidence" value="ECO:0007669"/>
    <property type="project" value="UniProtKB-KW"/>
</dbReference>
<dbReference type="GO" id="GO:0003908">
    <property type="term" value="F:methylated-DNA-[protein]-cysteine S-methyltransferase activity"/>
    <property type="evidence" value="ECO:0007669"/>
    <property type="project" value="UniProtKB-EC"/>
</dbReference>
<evidence type="ECO:0000256" key="8">
    <source>
        <dbReference type="ARBA" id="ARBA00049348"/>
    </source>
</evidence>